<dbReference type="Pfam" id="PF03544">
    <property type="entry name" value="TonB_C"/>
    <property type="match status" value="2"/>
</dbReference>
<keyword evidence="7" id="KW-0653">Protein transport</keyword>
<dbReference type="InterPro" id="IPR006260">
    <property type="entry name" value="TonB/TolA_C"/>
</dbReference>
<accession>A0A1Y5PVK5</accession>
<dbReference type="PROSITE" id="PS52015">
    <property type="entry name" value="TONB_CTD"/>
    <property type="match status" value="1"/>
</dbReference>
<keyword evidence="6" id="KW-0812">Transmembrane</keyword>
<name>A0A1Y5PVK5_9SPHN</name>
<evidence type="ECO:0000256" key="7">
    <source>
        <dbReference type="ARBA" id="ARBA00022927"/>
    </source>
</evidence>
<evidence type="ECO:0000256" key="8">
    <source>
        <dbReference type="ARBA" id="ARBA00022989"/>
    </source>
</evidence>
<dbReference type="GO" id="GO:0098797">
    <property type="term" value="C:plasma membrane protein complex"/>
    <property type="evidence" value="ECO:0007669"/>
    <property type="project" value="TreeGrafter"/>
</dbReference>
<reference evidence="11" key="1">
    <citation type="submission" date="2016-03" db="EMBL/GenBank/DDBJ databases">
        <authorList>
            <person name="Ploux O."/>
        </authorList>
    </citation>
    <scope>NUCLEOTIDE SEQUENCE</scope>
    <source>
        <strain evidence="11">UC10</strain>
    </source>
</reference>
<dbReference type="SUPFAM" id="SSF74653">
    <property type="entry name" value="TolA/TonB C-terminal domain"/>
    <property type="match status" value="2"/>
</dbReference>
<proteinExistence type="inferred from homology"/>
<dbReference type="NCBIfam" id="TIGR01352">
    <property type="entry name" value="tonB_Cterm"/>
    <property type="match status" value="2"/>
</dbReference>
<dbReference type="RefSeq" id="WP_295320434.1">
    <property type="nucleotide sequence ID" value="NZ_LT598653.1"/>
</dbReference>
<evidence type="ECO:0000313" key="11">
    <source>
        <dbReference type="EMBL" id="SBV33990.1"/>
    </source>
</evidence>
<evidence type="ECO:0000259" key="10">
    <source>
        <dbReference type="PROSITE" id="PS52015"/>
    </source>
</evidence>
<evidence type="ECO:0000256" key="4">
    <source>
        <dbReference type="ARBA" id="ARBA00022475"/>
    </source>
</evidence>
<evidence type="ECO:0000256" key="2">
    <source>
        <dbReference type="ARBA" id="ARBA00006555"/>
    </source>
</evidence>
<dbReference type="AlphaFoldDB" id="A0A1Y5PVK5"/>
<gene>
    <name evidence="11" type="ORF">SPPYR_2870</name>
</gene>
<dbReference type="PANTHER" id="PTHR33446">
    <property type="entry name" value="PROTEIN TONB-RELATED"/>
    <property type="match status" value="1"/>
</dbReference>
<keyword evidence="3" id="KW-0813">Transport</keyword>
<dbReference type="InterPro" id="IPR051045">
    <property type="entry name" value="TonB-dependent_transducer"/>
</dbReference>
<evidence type="ECO:0000256" key="6">
    <source>
        <dbReference type="ARBA" id="ARBA00022692"/>
    </source>
</evidence>
<feature type="domain" description="TonB C-terminal" evidence="10">
    <location>
        <begin position="141"/>
        <end position="237"/>
    </location>
</feature>
<keyword evidence="8" id="KW-1133">Transmembrane helix</keyword>
<evidence type="ECO:0000256" key="5">
    <source>
        <dbReference type="ARBA" id="ARBA00022519"/>
    </source>
</evidence>
<comment type="subcellular location">
    <subcellularLocation>
        <location evidence="1">Cell inner membrane</location>
        <topology evidence="1">Single-pass membrane protein</topology>
        <orientation evidence="1">Periplasmic side</orientation>
    </subcellularLocation>
</comment>
<keyword evidence="5" id="KW-0997">Cell inner membrane</keyword>
<dbReference type="GO" id="GO:0055085">
    <property type="term" value="P:transmembrane transport"/>
    <property type="evidence" value="ECO:0007669"/>
    <property type="project" value="InterPro"/>
</dbReference>
<dbReference type="KEGG" id="sphu:SPPYR_2870"/>
<evidence type="ECO:0000256" key="1">
    <source>
        <dbReference type="ARBA" id="ARBA00004383"/>
    </source>
</evidence>
<evidence type="ECO:0000256" key="3">
    <source>
        <dbReference type="ARBA" id="ARBA00022448"/>
    </source>
</evidence>
<dbReference type="PANTHER" id="PTHR33446:SF2">
    <property type="entry name" value="PROTEIN TONB"/>
    <property type="match status" value="1"/>
</dbReference>
<keyword evidence="9" id="KW-0472">Membrane</keyword>
<protein>
    <recommendedName>
        <fullName evidence="10">TonB C-terminal domain-containing protein</fullName>
    </recommendedName>
</protein>
<dbReference type="EMBL" id="LT598653">
    <property type="protein sequence ID" value="SBV33990.1"/>
    <property type="molecule type" value="Genomic_DNA"/>
</dbReference>
<organism evidence="11">
    <name type="scientific">uncultured Sphingopyxis sp</name>
    <dbReference type="NCBI Taxonomy" id="310581"/>
    <lineage>
        <taxon>Bacteria</taxon>
        <taxon>Pseudomonadati</taxon>
        <taxon>Pseudomonadota</taxon>
        <taxon>Alphaproteobacteria</taxon>
        <taxon>Sphingomonadales</taxon>
        <taxon>Sphingomonadaceae</taxon>
        <taxon>Sphingopyxis</taxon>
        <taxon>environmental samples</taxon>
    </lineage>
</organism>
<dbReference type="GO" id="GO:0015031">
    <property type="term" value="P:protein transport"/>
    <property type="evidence" value="ECO:0007669"/>
    <property type="project" value="UniProtKB-KW"/>
</dbReference>
<evidence type="ECO:0000256" key="9">
    <source>
        <dbReference type="ARBA" id="ARBA00023136"/>
    </source>
</evidence>
<dbReference type="GO" id="GO:0031992">
    <property type="term" value="F:energy transducer activity"/>
    <property type="evidence" value="ECO:0007669"/>
    <property type="project" value="TreeGrafter"/>
</dbReference>
<sequence>MLTMMFLLAMQGAPAQESRAETGLAPATNPGSWATNDDYPASAMREEREGTTGFRLTIAADGLPTSCEITAPSGHADLDAETCRLVMARARFTPGRDARGEAVGGTYSNRIRWQIPEGAGYAVEVAGFGLDTTLESWPRAAIPDDAFTRIDPAAHYPPTALAAREQGTVHMELTVDSAGRVAACKVNESSLSAALDDAACALMRSEGKFSPALDSDGKPTKGVLAAKFRWSLPSEVREGGDGVSMAPDPGFPMSEPGSATITVLVGADGRVQDCRFSNTGKFGATPNGMTPCDMFGRQTRYSPFTDAGGKPVAKRVILRTDLTIEDAPAAAE</sequence>
<dbReference type="Gene3D" id="3.30.1150.10">
    <property type="match status" value="2"/>
</dbReference>
<comment type="similarity">
    <text evidence="2">Belongs to the TonB family.</text>
</comment>
<keyword evidence="4" id="KW-1003">Cell membrane</keyword>
<dbReference type="InterPro" id="IPR037682">
    <property type="entry name" value="TonB_C"/>
</dbReference>